<dbReference type="Gene3D" id="1.20.1260.100">
    <property type="entry name" value="TspO/MBR protein"/>
    <property type="match status" value="1"/>
</dbReference>
<reference evidence="7 8" key="1">
    <citation type="submission" date="2023-11" db="EMBL/GenBank/DDBJ databases">
        <authorList>
            <person name="Val-Calvo J."/>
            <person name="Scortti M."/>
            <person name="Vazquez-Boland J."/>
        </authorList>
    </citation>
    <scope>NUCLEOTIDE SEQUENCE [LARGE SCALE GENOMIC DNA]</scope>
    <source>
        <strain evidence="7 8">PAM 2766</strain>
    </source>
</reference>
<comment type="similarity">
    <text evidence="2">Belongs to the TspO/BZRP family.</text>
</comment>
<evidence type="ECO:0000256" key="4">
    <source>
        <dbReference type="ARBA" id="ARBA00022989"/>
    </source>
</evidence>
<dbReference type="PIRSF" id="PIRSF005859">
    <property type="entry name" value="PBR"/>
    <property type="match status" value="1"/>
</dbReference>
<dbReference type="RefSeq" id="WP_420165790.1">
    <property type="nucleotide sequence ID" value="NZ_JBDLNV010000006.1"/>
</dbReference>
<evidence type="ECO:0000256" key="6">
    <source>
        <dbReference type="SAM" id="Phobius"/>
    </source>
</evidence>
<feature type="transmembrane region" description="Helical" evidence="6">
    <location>
        <begin position="92"/>
        <end position="112"/>
    </location>
</feature>
<accession>A0ABW9FID0</accession>
<feature type="transmembrane region" description="Helical" evidence="6">
    <location>
        <begin position="118"/>
        <end position="135"/>
    </location>
</feature>
<dbReference type="InterPro" id="IPR038330">
    <property type="entry name" value="TspO/MBR-related_sf"/>
</dbReference>
<evidence type="ECO:0000256" key="2">
    <source>
        <dbReference type="ARBA" id="ARBA00007524"/>
    </source>
</evidence>
<keyword evidence="8" id="KW-1185">Reference proteome</keyword>
<dbReference type="EMBL" id="JBDLNV010000006">
    <property type="protein sequence ID" value="MFM1725301.1"/>
    <property type="molecule type" value="Genomic_DNA"/>
</dbReference>
<sequence length="176" mass="18986">MTRDHDPHATRGRLRSSLLRTGALTAGTAVVGSAASRRPREDNWFAGLRKPAFQPPPIVFPVVWTALYADVAVTSAAALARLQEEDPGPAAAYRRALVVNLAVNASWSWVFFRAHRLWAAPVVAGLLTASSTDLVRRTARTSPAAGAALAPYAVWCAFATVLSGTIWRINRGRSKR</sequence>
<keyword evidence="4 6" id="KW-1133">Transmembrane helix</keyword>
<dbReference type="CDD" id="cd15904">
    <property type="entry name" value="TSPO_MBR"/>
    <property type="match status" value="1"/>
</dbReference>
<dbReference type="Pfam" id="PF03073">
    <property type="entry name" value="TspO_MBR"/>
    <property type="match status" value="1"/>
</dbReference>
<protein>
    <submittedName>
        <fullName evidence="7">TspO/MBR family protein</fullName>
    </submittedName>
</protein>
<evidence type="ECO:0000313" key="7">
    <source>
        <dbReference type="EMBL" id="MFM1725301.1"/>
    </source>
</evidence>
<evidence type="ECO:0000256" key="3">
    <source>
        <dbReference type="ARBA" id="ARBA00022692"/>
    </source>
</evidence>
<keyword evidence="3 6" id="KW-0812">Transmembrane</keyword>
<keyword evidence="5 6" id="KW-0472">Membrane</keyword>
<evidence type="ECO:0000256" key="5">
    <source>
        <dbReference type="ARBA" id="ARBA00023136"/>
    </source>
</evidence>
<dbReference type="InterPro" id="IPR004307">
    <property type="entry name" value="TspO_MBR"/>
</dbReference>
<evidence type="ECO:0000313" key="8">
    <source>
        <dbReference type="Proteomes" id="UP001629745"/>
    </source>
</evidence>
<dbReference type="PANTHER" id="PTHR10057">
    <property type="entry name" value="PERIPHERAL-TYPE BENZODIAZEPINE RECEPTOR"/>
    <property type="match status" value="1"/>
</dbReference>
<proteinExistence type="inferred from homology"/>
<feature type="transmembrane region" description="Helical" evidence="6">
    <location>
        <begin position="147"/>
        <end position="169"/>
    </location>
</feature>
<gene>
    <name evidence="7" type="ORF">ABEU20_003913</name>
</gene>
<dbReference type="PANTHER" id="PTHR10057:SF0">
    <property type="entry name" value="TRANSLOCATOR PROTEIN"/>
    <property type="match status" value="1"/>
</dbReference>
<dbReference type="Proteomes" id="UP001629745">
    <property type="component" value="Unassembled WGS sequence"/>
</dbReference>
<comment type="subcellular location">
    <subcellularLocation>
        <location evidence="1">Membrane</location>
        <topology evidence="1">Multi-pass membrane protein</topology>
    </subcellularLocation>
</comment>
<feature type="transmembrane region" description="Helical" evidence="6">
    <location>
        <begin position="58"/>
        <end position="80"/>
    </location>
</feature>
<organism evidence="7 8">
    <name type="scientific">Rhodococcus parequi</name>
    <dbReference type="NCBI Taxonomy" id="3137122"/>
    <lineage>
        <taxon>Bacteria</taxon>
        <taxon>Bacillati</taxon>
        <taxon>Actinomycetota</taxon>
        <taxon>Actinomycetes</taxon>
        <taxon>Mycobacteriales</taxon>
        <taxon>Nocardiaceae</taxon>
        <taxon>Rhodococcus</taxon>
    </lineage>
</organism>
<name>A0ABW9FID0_9NOCA</name>
<comment type="caution">
    <text evidence="7">The sequence shown here is derived from an EMBL/GenBank/DDBJ whole genome shotgun (WGS) entry which is preliminary data.</text>
</comment>
<evidence type="ECO:0000256" key="1">
    <source>
        <dbReference type="ARBA" id="ARBA00004141"/>
    </source>
</evidence>